<name>A0A927APH5_9BACT</name>
<feature type="transmembrane region" description="Helical" evidence="1">
    <location>
        <begin position="31"/>
        <end position="54"/>
    </location>
</feature>
<keyword evidence="1" id="KW-0812">Transmembrane</keyword>
<evidence type="ECO:0000256" key="1">
    <source>
        <dbReference type="SAM" id="Phobius"/>
    </source>
</evidence>
<feature type="transmembrane region" description="Helical" evidence="1">
    <location>
        <begin position="324"/>
        <end position="345"/>
    </location>
</feature>
<keyword evidence="1" id="KW-0472">Membrane</keyword>
<dbReference type="RefSeq" id="WP_190891214.1">
    <property type="nucleotide sequence ID" value="NZ_JACWZY010000033.1"/>
</dbReference>
<feature type="transmembrane region" description="Helical" evidence="1">
    <location>
        <begin position="254"/>
        <end position="273"/>
    </location>
</feature>
<feature type="transmembrane region" description="Helical" evidence="1">
    <location>
        <begin position="535"/>
        <end position="556"/>
    </location>
</feature>
<organism evidence="3 4">
    <name type="scientific">Spirosoma profusum</name>
    <dbReference type="NCBI Taxonomy" id="2771354"/>
    <lineage>
        <taxon>Bacteria</taxon>
        <taxon>Pseudomonadati</taxon>
        <taxon>Bacteroidota</taxon>
        <taxon>Cytophagia</taxon>
        <taxon>Cytophagales</taxon>
        <taxon>Cytophagaceae</taxon>
        <taxon>Spirosoma</taxon>
    </lineage>
</organism>
<feature type="domain" description="Glycosyltransferase RgtA/B/C/D-like" evidence="2">
    <location>
        <begin position="193"/>
        <end position="336"/>
    </location>
</feature>
<proteinExistence type="predicted"/>
<dbReference type="InterPro" id="IPR038731">
    <property type="entry name" value="RgtA/B/C-like"/>
</dbReference>
<reference evidence="3" key="1">
    <citation type="submission" date="2020-09" db="EMBL/GenBank/DDBJ databases">
        <authorList>
            <person name="Kim M.K."/>
        </authorList>
    </citation>
    <scope>NUCLEOTIDE SEQUENCE</scope>
    <source>
        <strain evidence="3">BT702</strain>
    </source>
</reference>
<feature type="transmembrane region" description="Helical" evidence="1">
    <location>
        <begin position="202"/>
        <end position="219"/>
    </location>
</feature>
<comment type="caution">
    <text evidence="3">The sequence shown here is derived from an EMBL/GenBank/DDBJ whole genome shotgun (WGS) entry which is preliminary data.</text>
</comment>
<sequence length="688" mass="78383">MVILYLLSLFLFLFYLGRIATYISRPSLSEWWVTTFLLGAGSVILTGFILSALYQTANAIVWAGSVFITATVLGTLLKWLTSSKQASLNRRFSVRQLVSERRQTFTVWFRGLSGYSRFLFVTLFATLTVIAFTNLLLVFFTVPNEWDSMTGHLNRVMQYIQRGTMRHFGGTNWNMDTYPKSVCTLQIYSFLMTGRFENGFKFIHHLSYWTAIIAVFGIVQRIGQNRLSASFFCALGYALLPDFLMQAITTETDIVLTAYLSVLLYMLFTYRQTQDNRYLYLTGMAFGMAFGHKITFALLLPSVFVIMIYTVFLSPSWVVTFSRVWRLGAAIVLGVCLWTLPTGYLKNMEVFGHPIGPPTALKHQSVERAGPLSNLLEQGSRNVVRYGYDHINLDGIRNTQAGAALNHAMRQPLVWLEDKLHMRLDEETDFSIQPFVFDRRFVYYNANPYWGIFGFGLIFPLLILVLVGFLRSTSHFFLGIALLVHFAALSYSAPYDPFKGRYFIETGLFGVTFLALVFLSPRLNVEQSGRIVWKSYVGLVTVLGCLSALMCVFLNIRALPFAWTSPDGKHVESVFESDRIRQITIGRPDTYVPYKRFDELVPDSATVALATINDDYEYPLYGPNLSRRLIAINPFEKGLQPIPKNADYLFFDKSVMKPRPGDVRLGTDTTMRATMTVPGEDYYLRKLK</sequence>
<evidence type="ECO:0000313" key="4">
    <source>
        <dbReference type="Proteomes" id="UP000598820"/>
    </source>
</evidence>
<feature type="transmembrane region" description="Helical" evidence="1">
    <location>
        <begin position="449"/>
        <end position="470"/>
    </location>
</feature>
<dbReference type="Proteomes" id="UP000598820">
    <property type="component" value="Unassembled WGS sequence"/>
</dbReference>
<keyword evidence="1" id="KW-1133">Transmembrane helix</keyword>
<feature type="transmembrane region" description="Helical" evidence="1">
    <location>
        <begin position="476"/>
        <end position="495"/>
    </location>
</feature>
<feature type="transmembrane region" description="Helical" evidence="1">
    <location>
        <begin position="118"/>
        <end position="140"/>
    </location>
</feature>
<feature type="transmembrane region" description="Helical" evidence="1">
    <location>
        <begin position="502"/>
        <end position="523"/>
    </location>
</feature>
<dbReference type="Pfam" id="PF13231">
    <property type="entry name" value="PMT_2"/>
    <property type="match status" value="1"/>
</dbReference>
<accession>A0A927APH5</accession>
<keyword evidence="4" id="KW-1185">Reference proteome</keyword>
<dbReference type="AlphaFoldDB" id="A0A927APH5"/>
<evidence type="ECO:0000313" key="3">
    <source>
        <dbReference type="EMBL" id="MBD2704549.1"/>
    </source>
</evidence>
<feature type="transmembrane region" description="Helical" evidence="1">
    <location>
        <begin position="6"/>
        <end position="24"/>
    </location>
</feature>
<evidence type="ECO:0000259" key="2">
    <source>
        <dbReference type="Pfam" id="PF13231"/>
    </source>
</evidence>
<dbReference type="EMBL" id="JACWZY010000033">
    <property type="protein sequence ID" value="MBD2704549.1"/>
    <property type="molecule type" value="Genomic_DNA"/>
</dbReference>
<gene>
    <name evidence="3" type="ORF">IC229_28165</name>
</gene>
<protein>
    <submittedName>
        <fullName evidence="3">Glycosyltransferase family 39 protein</fullName>
    </submittedName>
</protein>
<feature type="transmembrane region" description="Helical" evidence="1">
    <location>
        <begin position="60"/>
        <end position="81"/>
    </location>
</feature>